<organism evidence="1 2">
    <name type="scientific">SAR86 cluster bacterium</name>
    <dbReference type="NCBI Taxonomy" id="2030880"/>
    <lineage>
        <taxon>Bacteria</taxon>
        <taxon>Pseudomonadati</taxon>
        <taxon>Pseudomonadota</taxon>
        <taxon>Gammaproteobacteria</taxon>
        <taxon>SAR86 cluster</taxon>
    </lineage>
</organism>
<dbReference type="Proteomes" id="UP000253307">
    <property type="component" value="Unassembled WGS sequence"/>
</dbReference>
<protein>
    <recommendedName>
        <fullName evidence="3">Accessory factor UbiK family protein</fullName>
    </recommendedName>
</protein>
<sequence length="76" mass="8824">MNSKETLRALVDVIQEKIEELSSNNPSDEVEKLIKSKLEPFLEKQGYVSKEKYEGVLKILESLEKRLEKLESKSEK</sequence>
<proteinExistence type="predicted"/>
<name>A0A368BYH4_9GAMM</name>
<reference evidence="1 2" key="1">
    <citation type="journal article" date="2018" name="Microbiome">
        <title>Fine metagenomic profile of the Mediterranean stratified and mixed water columns revealed by assembly and recruitment.</title>
        <authorList>
            <person name="Haro-Moreno J.M."/>
            <person name="Lopez-Perez M."/>
            <person name="De La Torre J.R."/>
            <person name="Picazo A."/>
            <person name="Camacho A."/>
            <person name="Rodriguez-Valera F."/>
        </authorList>
    </citation>
    <scope>NUCLEOTIDE SEQUENCE [LARGE SCALE GENOMIC DNA]</scope>
    <source>
        <strain evidence="1">MED-G82</strain>
    </source>
</reference>
<dbReference type="EMBL" id="QOPE01000006">
    <property type="protein sequence ID" value="RCL42145.1"/>
    <property type="molecule type" value="Genomic_DNA"/>
</dbReference>
<evidence type="ECO:0000313" key="2">
    <source>
        <dbReference type="Proteomes" id="UP000253307"/>
    </source>
</evidence>
<evidence type="ECO:0000313" key="1">
    <source>
        <dbReference type="EMBL" id="RCL42145.1"/>
    </source>
</evidence>
<evidence type="ECO:0008006" key="3">
    <source>
        <dbReference type="Google" id="ProtNLM"/>
    </source>
</evidence>
<dbReference type="AlphaFoldDB" id="A0A368BYH4"/>
<comment type="caution">
    <text evidence="1">The sequence shown here is derived from an EMBL/GenBank/DDBJ whole genome shotgun (WGS) entry which is preliminary data.</text>
</comment>
<gene>
    <name evidence="1" type="ORF">DBW96_01310</name>
</gene>
<accession>A0A368BYH4</accession>